<dbReference type="Proteomes" id="UP000198372">
    <property type="component" value="Unassembled WGS sequence"/>
</dbReference>
<dbReference type="EMBL" id="FMSP01000001">
    <property type="protein sequence ID" value="SCV67332.1"/>
    <property type="molecule type" value="Genomic_DNA"/>
</dbReference>
<dbReference type="STRING" id="269621.A0A238EZP2"/>
<dbReference type="PANTHER" id="PTHR42923">
    <property type="entry name" value="PROTOPORPHYRINOGEN OXIDASE"/>
    <property type="match status" value="1"/>
</dbReference>
<protein>
    <submittedName>
        <fullName evidence="2">BQ2448_5978 protein</fullName>
    </submittedName>
</protein>
<feature type="compositionally biased region" description="Polar residues" evidence="1">
    <location>
        <begin position="442"/>
        <end position="462"/>
    </location>
</feature>
<dbReference type="SUPFAM" id="SSF51905">
    <property type="entry name" value="FAD/NAD(P)-binding domain"/>
    <property type="match status" value="1"/>
</dbReference>
<dbReference type="InterPro" id="IPR036188">
    <property type="entry name" value="FAD/NAD-bd_sf"/>
</dbReference>
<dbReference type="GO" id="GO:0016491">
    <property type="term" value="F:oxidoreductase activity"/>
    <property type="evidence" value="ECO:0007669"/>
    <property type="project" value="TreeGrafter"/>
</dbReference>
<sequence length="608" mass="68848">MATKRIAIIGAGAAGMSAAYALSISSSKSKDKSDSAFEVVLFERSSACGGMATSSEIDETKYGASYINDGVQGQWIFAVTLLVRASPVFYNTFKVFEDLGFGSSEVGMQCSFGKGEDEFWSNVFPSSVIDKFQPDIKRFGKVLTVIKTFEPVFALISVERMLKLFRFSTDFGEVIVYPLVTLFFGTGNQTPFISSAILERVFKDPSMRLFEYSSTSFLATIPEMRAFPRLSLLYETWQKVIEESGNVEFKLAHEVTGIKRSSKGVEVRYRTTKGTDNGQQVVDPGPEREERFDDVIICTDADATLKILGQGASWMERKVLGNVKYLWDITVTHSDLDYMQKARQFNRRLVELATDSSSFHNPQHYNVTYSDDLASTSRDDDKEAQKQLKFARDHFRPLYYIRSYPSDKKKIEMSFDLTHYQPQFKGESPYGPNHTGKPPHHPSTNLPSKPSLDESSASSIRKQGQDDEGNPEPPLKKHVFQTIFLDKDGSRDLWSIGEIKKEEIVMKKWWKQQSHRWQHYGGTVPWMMFLNGKQHTYFAGAWTILNMHEIGIVSGFAAAYRLGAPYPFVEDAEAKRLFALYLGASHGCRMVSIGDLYGFFFWRFPDAS</sequence>
<gene>
    <name evidence="2" type="ORF">BQ2448_5978</name>
</gene>
<accession>A0A238EZP2</accession>
<dbReference type="AlphaFoldDB" id="A0A238EZP2"/>
<evidence type="ECO:0000313" key="2">
    <source>
        <dbReference type="EMBL" id="SCV67332.1"/>
    </source>
</evidence>
<evidence type="ECO:0000256" key="1">
    <source>
        <dbReference type="SAM" id="MobiDB-lite"/>
    </source>
</evidence>
<dbReference type="PANTHER" id="PTHR42923:SF20">
    <property type="entry name" value="FLAVIN-CONTAINING AMINE OXIDASEDEHYDROGENASE"/>
    <property type="match status" value="1"/>
</dbReference>
<dbReference type="OrthoDB" id="2019015at2759"/>
<reference evidence="3" key="1">
    <citation type="submission" date="2016-09" db="EMBL/GenBank/DDBJ databases">
        <authorList>
            <person name="Jeantristanb JTB J.-T."/>
            <person name="Ricardo R."/>
        </authorList>
    </citation>
    <scope>NUCLEOTIDE SEQUENCE [LARGE SCALE GENOMIC DNA]</scope>
</reference>
<organism evidence="2 3">
    <name type="scientific">Microbotryum intermedium</name>
    <dbReference type="NCBI Taxonomy" id="269621"/>
    <lineage>
        <taxon>Eukaryota</taxon>
        <taxon>Fungi</taxon>
        <taxon>Dikarya</taxon>
        <taxon>Basidiomycota</taxon>
        <taxon>Pucciniomycotina</taxon>
        <taxon>Microbotryomycetes</taxon>
        <taxon>Microbotryales</taxon>
        <taxon>Microbotryaceae</taxon>
        <taxon>Microbotryum</taxon>
    </lineage>
</organism>
<keyword evidence="3" id="KW-1185">Reference proteome</keyword>
<dbReference type="InterPro" id="IPR050464">
    <property type="entry name" value="Zeta_carotene_desat/Oxidored"/>
</dbReference>
<evidence type="ECO:0000313" key="3">
    <source>
        <dbReference type="Proteomes" id="UP000198372"/>
    </source>
</evidence>
<name>A0A238EZP2_9BASI</name>
<proteinExistence type="predicted"/>
<feature type="region of interest" description="Disordered" evidence="1">
    <location>
        <begin position="422"/>
        <end position="475"/>
    </location>
</feature>
<dbReference type="Gene3D" id="3.50.50.60">
    <property type="entry name" value="FAD/NAD(P)-binding domain"/>
    <property type="match status" value="1"/>
</dbReference>
<dbReference type="Pfam" id="PF13450">
    <property type="entry name" value="NAD_binding_8"/>
    <property type="match status" value="1"/>
</dbReference>